<keyword evidence="6" id="KW-0239">DNA-directed DNA polymerase</keyword>
<dbReference type="PANTHER" id="PTHR34388:SF1">
    <property type="entry name" value="DNA POLYMERASE III SUBUNIT DELTA"/>
    <property type="match status" value="1"/>
</dbReference>
<evidence type="ECO:0000256" key="5">
    <source>
        <dbReference type="ARBA" id="ARBA00022705"/>
    </source>
</evidence>
<keyword evidence="13" id="KW-1185">Reference proteome</keyword>
<proteinExistence type="inferred from homology"/>
<sequence>MPLKPRQLEAQLRTGLKPAYLLSGDEPLQLGEAADAVRRAAREQGYTERVVLTLEPGFDWNRLADEAASMSLFAERRLIELRLGTGKPGQPGGAALLAYLERPPEDAVLLIQSARLERSTTASRWVKALEKVGTWVAVWPLGPAETRQWLSARLRARGLEPDDAALTLLLDRVEGNLLAAAQEVEKLSLLRPPGALGGDAVVEAVTGNARYEVSDLAEAALAGDGARAVRVLEGLRGEGVEPTLVAWSLVREARLLAQLARGTAGDGVWRGVPPRRRSLVERASKRWPAARAPWLVRLAARADRVIKGQAAGDPWDELLQLSLVLSGRALFPPATALAVETKGLVR</sequence>
<protein>
    <recommendedName>
        <fullName evidence="2 9">DNA polymerase III subunit delta</fullName>
        <ecNumber evidence="1 9">2.7.7.7</ecNumber>
    </recommendedName>
</protein>
<dbReference type="GO" id="GO:0003677">
    <property type="term" value="F:DNA binding"/>
    <property type="evidence" value="ECO:0007669"/>
    <property type="project" value="InterPro"/>
</dbReference>
<accession>A0A1P8UI65</accession>
<dbReference type="Gene3D" id="1.10.8.60">
    <property type="match status" value="1"/>
</dbReference>
<dbReference type="InterPro" id="IPR027417">
    <property type="entry name" value="P-loop_NTPase"/>
</dbReference>
<evidence type="ECO:0000313" key="13">
    <source>
        <dbReference type="Proteomes" id="UP000243807"/>
    </source>
</evidence>
<evidence type="ECO:0000256" key="6">
    <source>
        <dbReference type="ARBA" id="ARBA00022932"/>
    </source>
</evidence>
<comment type="catalytic activity">
    <reaction evidence="8">
        <text>DNA(n) + a 2'-deoxyribonucleoside 5'-triphosphate = DNA(n+1) + diphosphate</text>
        <dbReference type="Rhea" id="RHEA:22508"/>
        <dbReference type="Rhea" id="RHEA-COMP:17339"/>
        <dbReference type="Rhea" id="RHEA-COMP:17340"/>
        <dbReference type="ChEBI" id="CHEBI:33019"/>
        <dbReference type="ChEBI" id="CHEBI:61560"/>
        <dbReference type="ChEBI" id="CHEBI:173112"/>
        <dbReference type="EC" id="2.7.7.7"/>
    </reaction>
</comment>
<dbReference type="RefSeq" id="WP_076837157.1">
    <property type="nucleotide sequence ID" value="NZ_CP019434.1"/>
</dbReference>
<evidence type="ECO:0000256" key="2">
    <source>
        <dbReference type="ARBA" id="ARBA00017703"/>
    </source>
</evidence>
<evidence type="ECO:0000256" key="4">
    <source>
        <dbReference type="ARBA" id="ARBA00022695"/>
    </source>
</evidence>
<dbReference type="EC" id="2.7.7.7" evidence="1 9"/>
<dbReference type="GO" id="GO:0009360">
    <property type="term" value="C:DNA polymerase III complex"/>
    <property type="evidence" value="ECO:0007669"/>
    <property type="project" value="UniProtKB-UniRule"/>
</dbReference>
<dbReference type="InterPro" id="IPR010372">
    <property type="entry name" value="DNA_pol3_delta_N"/>
</dbReference>
<dbReference type="SUPFAM" id="SSF48019">
    <property type="entry name" value="post-AAA+ oligomerization domain-like"/>
    <property type="match status" value="1"/>
</dbReference>
<dbReference type="InterPro" id="IPR032780">
    <property type="entry name" value="DNA_pol3_delt_C"/>
</dbReference>
<dbReference type="InterPro" id="IPR005790">
    <property type="entry name" value="DNA_polIII_delta"/>
</dbReference>
<dbReference type="AlphaFoldDB" id="A0A1P8UI65"/>
<comment type="similarity">
    <text evidence="7">Belongs to the DNA polymerase HolA subunit family.</text>
</comment>
<dbReference type="KEGG" id="afy:BW247_10810"/>
<keyword evidence="5" id="KW-0235">DNA replication</keyword>
<reference evidence="12 13" key="1">
    <citation type="submission" date="2017-01" db="EMBL/GenBank/DDBJ databases">
        <title>Draft sequence of Acidihalobacter ferrooxidans strain DSM 14175 (strain V8).</title>
        <authorList>
            <person name="Khaleque H.N."/>
            <person name="Ramsay J.P."/>
            <person name="Murphy R.J.T."/>
            <person name="Kaksonen A.H."/>
            <person name="Boxall N.J."/>
            <person name="Watkin E.L.J."/>
        </authorList>
    </citation>
    <scope>NUCLEOTIDE SEQUENCE [LARGE SCALE GENOMIC DNA]</scope>
    <source>
        <strain evidence="12 13">V8</strain>
    </source>
</reference>
<evidence type="ECO:0000256" key="9">
    <source>
        <dbReference type="NCBIfam" id="TIGR01128"/>
    </source>
</evidence>
<keyword evidence="3" id="KW-0808">Transferase</keyword>
<evidence type="ECO:0000259" key="10">
    <source>
        <dbReference type="Pfam" id="PF06144"/>
    </source>
</evidence>
<evidence type="ECO:0000256" key="1">
    <source>
        <dbReference type="ARBA" id="ARBA00012417"/>
    </source>
</evidence>
<feature type="domain" description="DNA polymerase III delta N-terminal" evidence="10">
    <location>
        <begin position="20"/>
        <end position="136"/>
    </location>
</feature>
<gene>
    <name evidence="12" type="ORF">BW247_10810</name>
</gene>
<dbReference type="InterPro" id="IPR008921">
    <property type="entry name" value="DNA_pol3_clamp-load_cplx_C"/>
</dbReference>
<name>A0A1P8UI65_9GAMM</name>
<dbReference type="Gene3D" id="3.40.50.300">
    <property type="entry name" value="P-loop containing nucleotide triphosphate hydrolases"/>
    <property type="match status" value="1"/>
</dbReference>
<dbReference type="NCBIfam" id="TIGR01128">
    <property type="entry name" value="holA"/>
    <property type="match status" value="1"/>
</dbReference>
<dbReference type="GO" id="GO:0003887">
    <property type="term" value="F:DNA-directed DNA polymerase activity"/>
    <property type="evidence" value="ECO:0007669"/>
    <property type="project" value="UniProtKB-UniRule"/>
</dbReference>
<dbReference type="GO" id="GO:0006261">
    <property type="term" value="P:DNA-templated DNA replication"/>
    <property type="evidence" value="ECO:0007669"/>
    <property type="project" value="TreeGrafter"/>
</dbReference>
<dbReference type="OrthoDB" id="9770982at2"/>
<dbReference type="SUPFAM" id="SSF52540">
    <property type="entry name" value="P-loop containing nucleoside triphosphate hydrolases"/>
    <property type="match status" value="1"/>
</dbReference>
<dbReference type="EMBL" id="CP019434">
    <property type="protein sequence ID" value="APZ43517.1"/>
    <property type="molecule type" value="Genomic_DNA"/>
</dbReference>
<evidence type="ECO:0000256" key="8">
    <source>
        <dbReference type="ARBA" id="ARBA00049244"/>
    </source>
</evidence>
<dbReference type="STRING" id="1765967.BW247_10810"/>
<dbReference type="Gene3D" id="1.20.272.10">
    <property type="match status" value="1"/>
</dbReference>
<evidence type="ECO:0000259" key="11">
    <source>
        <dbReference type="Pfam" id="PF14840"/>
    </source>
</evidence>
<dbReference type="CDD" id="cd18138">
    <property type="entry name" value="HLD_clamp_pol_III_delta"/>
    <property type="match status" value="1"/>
</dbReference>
<keyword evidence="4" id="KW-0548">Nucleotidyltransferase</keyword>
<organism evidence="12 13">
    <name type="scientific">Acidihalobacter ferrooxydans</name>
    <dbReference type="NCBI Taxonomy" id="1765967"/>
    <lineage>
        <taxon>Bacteria</taxon>
        <taxon>Pseudomonadati</taxon>
        <taxon>Pseudomonadota</taxon>
        <taxon>Gammaproteobacteria</taxon>
        <taxon>Chromatiales</taxon>
        <taxon>Ectothiorhodospiraceae</taxon>
        <taxon>Acidihalobacter</taxon>
    </lineage>
</organism>
<feature type="domain" description="DNA polymerase III subunit delta C-terminal" evidence="11">
    <location>
        <begin position="218"/>
        <end position="330"/>
    </location>
</feature>
<evidence type="ECO:0000313" key="12">
    <source>
        <dbReference type="EMBL" id="APZ43517.1"/>
    </source>
</evidence>
<dbReference type="Proteomes" id="UP000243807">
    <property type="component" value="Chromosome"/>
</dbReference>
<dbReference type="Pfam" id="PF14840">
    <property type="entry name" value="DNA_pol3_delt_C"/>
    <property type="match status" value="1"/>
</dbReference>
<dbReference type="PANTHER" id="PTHR34388">
    <property type="entry name" value="DNA POLYMERASE III SUBUNIT DELTA"/>
    <property type="match status" value="1"/>
</dbReference>
<dbReference type="Pfam" id="PF06144">
    <property type="entry name" value="DNA_pol3_delta"/>
    <property type="match status" value="1"/>
</dbReference>
<evidence type="ECO:0000256" key="3">
    <source>
        <dbReference type="ARBA" id="ARBA00022679"/>
    </source>
</evidence>
<evidence type="ECO:0000256" key="7">
    <source>
        <dbReference type="ARBA" id="ARBA00034754"/>
    </source>
</evidence>